<sequence>MLLALAVAVVAVAVAVAVAVPALRHRLVLSALRRSGGRYRRRLEALGSDVRRSQERRLRRLLGTGTGTGTGTGPAGGSEEFQERHPLREPCRDETPADPVPRLRLWALLPGCWDTEPRLQGSLLYLDALGAAFPRALARRGTALLHWTPGCPRGPAGWPLPTLYCTPAAAGTVPSRAAALRLQLLFALRQRALHVLEAGLAAELQDALLALRTEWPQLAQELALGRLSPQPGLPEGVREQLQALLTPDAARAAELRAECTRGFEGIVLRLWPQLEVVVVRTAHGSERLYCGSLRQTDCQGLPFYCPFYQAAGALLGINLWPVEPEPRFLLCPDWAFCEFLPCLANKEPRMVLLDELWEGREYGLVVTAQPGEYRCRTGEVLKVTGFHKQCPLVEPVRRESQTLSVRGESIPEEQFCQSLCRTLRMWPGARLIDYVCVESSLLGDSSGPCAPHYEVFMELQGLRDLSEGQRYKLDQCLQEDFPIYKSFRFKGSIGPLRLHLVRPGSFTQLREALGSPVPMPRVLREEQLLRLIQGSVIS</sequence>
<evidence type="ECO:0000259" key="3">
    <source>
        <dbReference type="Pfam" id="PF23572"/>
    </source>
</evidence>
<dbReference type="InterPro" id="IPR055378">
    <property type="entry name" value="GH3_C"/>
</dbReference>
<dbReference type="Pfam" id="PF23571">
    <property type="entry name" value="GH3_M"/>
    <property type="match status" value="1"/>
</dbReference>
<keyword evidence="5" id="KW-1185">Reference proteome</keyword>
<dbReference type="PANTHER" id="PTHR31901">
    <property type="entry name" value="GH3 DOMAIN-CONTAINING PROTEIN"/>
    <property type="match status" value="1"/>
</dbReference>
<evidence type="ECO:0000313" key="4">
    <source>
        <dbReference type="EMBL" id="TRZ15668.1"/>
    </source>
</evidence>
<dbReference type="Pfam" id="PF23572">
    <property type="entry name" value="GH3_C"/>
    <property type="match status" value="1"/>
</dbReference>
<organism evidence="4 5">
    <name type="scientific">Zosterops borbonicus</name>
    <dbReference type="NCBI Taxonomy" id="364589"/>
    <lineage>
        <taxon>Eukaryota</taxon>
        <taxon>Metazoa</taxon>
        <taxon>Chordata</taxon>
        <taxon>Craniata</taxon>
        <taxon>Vertebrata</taxon>
        <taxon>Euteleostomi</taxon>
        <taxon>Archelosauria</taxon>
        <taxon>Archosauria</taxon>
        <taxon>Dinosauria</taxon>
        <taxon>Saurischia</taxon>
        <taxon>Theropoda</taxon>
        <taxon>Coelurosauria</taxon>
        <taxon>Aves</taxon>
        <taxon>Neognathae</taxon>
        <taxon>Neoaves</taxon>
        <taxon>Telluraves</taxon>
        <taxon>Australaves</taxon>
        <taxon>Passeriformes</taxon>
        <taxon>Sylvioidea</taxon>
        <taxon>Zosteropidae</taxon>
        <taxon>Zosterops</taxon>
    </lineage>
</organism>
<reference evidence="4" key="1">
    <citation type="submission" date="2019-04" db="EMBL/GenBank/DDBJ databases">
        <title>Genome assembly of Zosterops borbonicus 15179.</title>
        <authorList>
            <person name="Leroy T."/>
            <person name="Anselmetti Y."/>
            <person name="Tilak M.-K."/>
            <person name="Nabholz B."/>
        </authorList>
    </citation>
    <scope>NUCLEOTIDE SEQUENCE</scope>
    <source>
        <strain evidence="4">HGM_15179</strain>
        <tissue evidence="4">Muscle</tissue>
    </source>
</reference>
<proteinExistence type="predicted"/>
<evidence type="ECO:0008006" key="6">
    <source>
        <dbReference type="Google" id="ProtNLM"/>
    </source>
</evidence>
<dbReference type="GO" id="GO:0016881">
    <property type="term" value="F:acid-amino acid ligase activity"/>
    <property type="evidence" value="ECO:0007669"/>
    <property type="project" value="TreeGrafter"/>
</dbReference>
<feature type="domain" description="GH3 middle" evidence="2">
    <location>
        <begin position="329"/>
        <end position="398"/>
    </location>
</feature>
<comment type="caution">
    <text evidence="4">The sequence shown here is derived from an EMBL/GenBank/DDBJ whole genome shotgun (WGS) entry which is preliminary data.</text>
</comment>
<dbReference type="OrthoDB" id="10004661at2759"/>
<feature type="compositionally biased region" description="Gly residues" evidence="1">
    <location>
        <begin position="64"/>
        <end position="76"/>
    </location>
</feature>
<feature type="compositionally biased region" description="Basic and acidic residues" evidence="1">
    <location>
        <begin position="81"/>
        <end position="95"/>
    </location>
</feature>
<gene>
    <name evidence="4" type="ORF">HGM15179_011433</name>
</gene>
<feature type="domain" description="GH3 C-terminal" evidence="3">
    <location>
        <begin position="422"/>
        <end position="512"/>
    </location>
</feature>
<feature type="region of interest" description="Disordered" evidence="1">
    <location>
        <begin position="57"/>
        <end position="95"/>
    </location>
</feature>
<dbReference type="InterPro" id="IPR004993">
    <property type="entry name" value="GH3"/>
</dbReference>
<name>A0A8K1GCN1_9PASS</name>
<dbReference type="AlphaFoldDB" id="A0A8K1GCN1"/>
<dbReference type="InterPro" id="IPR055377">
    <property type="entry name" value="GH3_M"/>
</dbReference>
<dbReference type="GO" id="GO:0005737">
    <property type="term" value="C:cytoplasm"/>
    <property type="evidence" value="ECO:0007669"/>
    <property type="project" value="TreeGrafter"/>
</dbReference>
<evidence type="ECO:0000259" key="2">
    <source>
        <dbReference type="Pfam" id="PF23571"/>
    </source>
</evidence>
<protein>
    <recommendedName>
        <fullName evidence="6">GH3 domain-containing protein</fullName>
    </recommendedName>
</protein>
<evidence type="ECO:0000313" key="5">
    <source>
        <dbReference type="Proteomes" id="UP000796761"/>
    </source>
</evidence>
<dbReference type="Proteomes" id="UP000796761">
    <property type="component" value="Unassembled WGS sequence"/>
</dbReference>
<accession>A0A8K1GCN1</accession>
<dbReference type="Pfam" id="PF03321">
    <property type="entry name" value="GH3"/>
    <property type="match status" value="1"/>
</dbReference>
<evidence type="ECO:0000256" key="1">
    <source>
        <dbReference type="SAM" id="MobiDB-lite"/>
    </source>
</evidence>
<dbReference type="PANTHER" id="PTHR31901:SF9">
    <property type="entry name" value="GH3 DOMAIN-CONTAINING PROTEIN"/>
    <property type="match status" value="1"/>
</dbReference>
<dbReference type="EMBL" id="SWJQ01000357">
    <property type="protein sequence ID" value="TRZ15668.1"/>
    <property type="molecule type" value="Genomic_DNA"/>
</dbReference>